<dbReference type="PANTHER" id="PTHR28074:SF1">
    <property type="entry name" value="ATP SYNTHASE SUBUNIT K, MITOCHONDRIAL"/>
    <property type="match status" value="1"/>
</dbReference>
<evidence type="ECO:0000256" key="2">
    <source>
        <dbReference type="ARBA" id="ARBA00023128"/>
    </source>
</evidence>
<keyword evidence="2" id="KW-0496">Mitochondrion</keyword>
<organism evidence="5 6">
    <name type="scientific">Tilletia caries</name>
    <name type="common">wheat bunt fungus</name>
    <dbReference type="NCBI Taxonomy" id="13290"/>
    <lineage>
        <taxon>Eukaryota</taxon>
        <taxon>Fungi</taxon>
        <taxon>Dikarya</taxon>
        <taxon>Basidiomycota</taxon>
        <taxon>Ustilaginomycotina</taxon>
        <taxon>Exobasidiomycetes</taxon>
        <taxon>Tilletiales</taxon>
        <taxon>Tilletiaceae</taxon>
        <taxon>Tilletia</taxon>
    </lineage>
</organism>
<evidence type="ECO:0008006" key="7">
    <source>
        <dbReference type="Google" id="ProtNLM"/>
    </source>
</evidence>
<dbReference type="Pfam" id="PF11022">
    <property type="entry name" value="ATP19"/>
    <property type="match status" value="1"/>
</dbReference>
<comment type="subcellular location">
    <subcellularLocation>
        <location evidence="1">Mitochondrion membrane</location>
    </subcellularLocation>
</comment>
<dbReference type="InterPro" id="IPR021278">
    <property type="entry name" value="ATP19"/>
</dbReference>
<evidence type="ECO:0000256" key="3">
    <source>
        <dbReference type="ARBA" id="ARBA00023136"/>
    </source>
</evidence>
<proteinExistence type="predicted"/>
<dbReference type="EMBL" id="LWDD02000033">
    <property type="protein sequence ID" value="KAE8265017.1"/>
    <property type="molecule type" value="Genomic_DNA"/>
</dbReference>
<dbReference type="AlphaFoldDB" id="A0A177UYW1"/>
<evidence type="ECO:0000313" key="5">
    <source>
        <dbReference type="EMBL" id="KAE8265017.1"/>
    </source>
</evidence>
<accession>A0A177UYW1</accession>
<reference evidence="5" key="2">
    <citation type="journal article" date="2019" name="IMA Fungus">
        <title>Genome sequencing and comparison of five Tilletia species to identify candidate genes for the detection of regulated species infecting wheat.</title>
        <authorList>
            <person name="Nguyen H.D.T."/>
            <person name="Sultana T."/>
            <person name="Kesanakurti P."/>
            <person name="Hambleton S."/>
        </authorList>
    </citation>
    <scope>NUCLEOTIDE SEQUENCE</scope>
    <source>
        <strain evidence="5">DAOMC 238032</strain>
    </source>
</reference>
<name>A0A177UYW1_9BASI</name>
<reference evidence="5" key="1">
    <citation type="submission" date="2016-04" db="EMBL/GenBank/DDBJ databases">
        <authorList>
            <person name="Nguyen H.D."/>
            <person name="Kesanakurti P."/>
            <person name="Cullis J."/>
            <person name="Levesque C.A."/>
            <person name="Hambleton S."/>
        </authorList>
    </citation>
    <scope>NUCLEOTIDE SEQUENCE</scope>
    <source>
        <strain evidence="5">DAOMC 238032</strain>
    </source>
</reference>
<dbReference type="GO" id="GO:0015986">
    <property type="term" value="P:proton motive force-driven ATP synthesis"/>
    <property type="evidence" value="ECO:0007669"/>
    <property type="project" value="TreeGrafter"/>
</dbReference>
<evidence type="ECO:0000256" key="4">
    <source>
        <dbReference type="SAM" id="MobiDB-lite"/>
    </source>
</evidence>
<comment type="caution">
    <text evidence="5">The sequence shown here is derived from an EMBL/GenBank/DDBJ whole genome shotgun (WGS) entry which is preliminary data.</text>
</comment>
<dbReference type="Proteomes" id="UP000077671">
    <property type="component" value="Unassembled WGS sequence"/>
</dbReference>
<feature type="region of interest" description="Disordered" evidence="4">
    <location>
        <begin position="33"/>
        <end position="59"/>
    </location>
</feature>
<gene>
    <name evidence="5" type="ORF">A4X03_0g538</name>
</gene>
<dbReference type="PANTHER" id="PTHR28074">
    <property type="entry name" value="ATP SYNTHASE SUBUNIT K, MITOCHONDRIAL"/>
    <property type="match status" value="1"/>
</dbReference>
<sequence length="80" mass="8261">MSYTIAGRKILNEHIALGTFALYGALAFAATAGGGKDKSAAPGTASSASVREPALNASTSDEEAFIKQFLAEEGKNERLV</sequence>
<evidence type="ECO:0000313" key="6">
    <source>
        <dbReference type="Proteomes" id="UP000077671"/>
    </source>
</evidence>
<evidence type="ECO:0000256" key="1">
    <source>
        <dbReference type="ARBA" id="ARBA00004325"/>
    </source>
</evidence>
<dbReference type="GO" id="GO:0031966">
    <property type="term" value="C:mitochondrial membrane"/>
    <property type="evidence" value="ECO:0007669"/>
    <property type="project" value="UniProtKB-SubCell"/>
</dbReference>
<keyword evidence="3" id="KW-0472">Membrane</keyword>
<protein>
    <recommendedName>
        <fullName evidence="7">ATP synthase subunit K, mitochondrial</fullName>
    </recommendedName>
</protein>